<dbReference type="PROSITE" id="PS50005">
    <property type="entry name" value="TPR"/>
    <property type="match status" value="1"/>
</dbReference>
<accession>A0A239BPX1</accession>
<reference evidence="4 5" key="1">
    <citation type="submission" date="2017-06" db="EMBL/GenBank/DDBJ databases">
        <authorList>
            <person name="Kim H.J."/>
            <person name="Triplett B.A."/>
        </authorList>
    </citation>
    <scope>NUCLEOTIDE SEQUENCE [LARGE SCALE GENOMIC DNA]</scope>
    <source>
        <strain evidence="4 5">DSM 25597</strain>
    </source>
</reference>
<name>A0A239BPX1_9FLAO</name>
<dbReference type="Pfam" id="PF13174">
    <property type="entry name" value="TPR_6"/>
    <property type="match status" value="1"/>
</dbReference>
<gene>
    <name evidence="4" type="ORF">SAMN06265376_106319</name>
</gene>
<dbReference type="PANTHER" id="PTHR12558:SF13">
    <property type="entry name" value="CELL DIVISION CYCLE PROTEIN 27 HOMOLOG"/>
    <property type="match status" value="1"/>
</dbReference>
<proteinExistence type="predicted"/>
<evidence type="ECO:0000313" key="4">
    <source>
        <dbReference type="EMBL" id="SNS09411.1"/>
    </source>
</evidence>
<dbReference type="SUPFAM" id="SSF48452">
    <property type="entry name" value="TPR-like"/>
    <property type="match status" value="1"/>
</dbReference>
<dbReference type="SMART" id="SM00028">
    <property type="entry name" value="TPR"/>
    <property type="match status" value="4"/>
</dbReference>
<dbReference type="EMBL" id="FZNY01000006">
    <property type="protein sequence ID" value="SNS09411.1"/>
    <property type="molecule type" value="Genomic_DNA"/>
</dbReference>
<dbReference type="InterPro" id="IPR011990">
    <property type="entry name" value="TPR-like_helical_dom_sf"/>
</dbReference>
<dbReference type="InterPro" id="IPR013105">
    <property type="entry name" value="TPR_2"/>
</dbReference>
<dbReference type="Proteomes" id="UP000198379">
    <property type="component" value="Unassembled WGS sequence"/>
</dbReference>
<dbReference type="Pfam" id="PF07719">
    <property type="entry name" value="TPR_2"/>
    <property type="match status" value="1"/>
</dbReference>
<dbReference type="Gene3D" id="1.25.40.10">
    <property type="entry name" value="Tetratricopeptide repeat domain"/>
    <property type="match status" value="2"/>
</dbReference>
<evidence type="ECO:0000256" key="2">
    <source>
        <dbReference type="ARBA" id="ARBA00022803"/>
    </source>
</evidence>
<evidence type="ECO:0000256" key="1">
    <source>
        <dbReference type="ARBA" id="ARBA00022737"/>
    </source>
</evidence>
<keyword evidence="1" id="KW-0677">Repeat</keyword>
<evidence type="ECO:0000256" key="3">
    <source>
        <dbReference type="PROSITE-ProRule" id="PRU00339"/>
    </source>
</evidence>
<dbReference type="PANTHER" id="PTHR12558">
    <property type="entry name" value="CELL DIVISION CYCLE 16,23,27"/>
    <property type="match status" value="1"/>
</dbReference>
<evidence type="ECO:0000313" key="5">
    <source>
        <dbReference type="Proteomes" id="UP000198379"/>
    </source>
</evidence>
<keyword evidence="5" id="KW-1185">Reference proteome</keyword>
<protein>
    <submittedName>
        <fullName evidence="4">Tetratricopeptide repeat-containing protein</fullName>
    </submittedName>
</protein>
<organism evidence="4 5">
    <name type="scientific">Dokdonia pacifica</name>
    <dbReference type="NCBI Taxonomy" id="1627892"/>
    <lineage>
        <taxon>Bacteria</taxon>
        <taxon>Pseudomonadati</taxon>
        <taxon>Bacteroidota</taxon>
        <taxon>Flavobacteriia</taxon>
        <taxon>Flavobacteriales</taxon>
        <taxon>Flavobacteriaceae</taxon>
        <taxon>Dokdonia</taxon>
    </lineage>
</organism>
<feature type="repeat" description="TPR" evidence="3">
    <location>
        <begin position="69"/>
        <end position="102"/>
    </location>
</feature>
<keyword evidence="2 3" id="KW-0802">TPR repeat</keyword>
<dbReference type="AlphaFoldDB" id="A0A239BPX1"/>
<sequence>MALFSYIFAKITHSMKWILFLLLFPICSFAQVDTSNTAFAKAETFFNNKKYTQAKPIFQSYLKQHPNDLKTLEYLGDIYGYAEDWDEAINYYEKLVELAPKVANYHYKYGGVLGMKALAISKIRALALVGDIKEAFVTATELDPTHIEARWALVEFYIQLPGIIGGSESKAKRYANELSKLSPVDGYLAHGYIAEYNDKPKDAEYNYKKAVAVGGSVVCYTKLYEHYEKNDAPDKALQVLDEARKKYNSENRLHYQLGKIAGQYGIGLDQGIECLDKYIMNYTPADGVPKDWAYYRLAQIYRHKMEKQKASVWISKALEDRPDFKEALAEKKIIELL</sequence>
<dbReference type="InterPro" id="IPR019734">
    <property type="entry name" value="TPR_rpt"/>
</dbReference>